<dbReference type="STRING" id="1507870.A0A1V8T5K7"/>
<proteinExistence type="predicted"/>
<sequence>MASGEHKWPPISYDNRVLQHQRPNESRLLVLPTRRTLKSSNTGASATALGATLVSMFPDRIHRAVLDEVADSFDYMAGGWSTNVPDTDLEFVKLGKYCRLGGPINCPLYDEDGPAAIIERVAKIIADFVHEPIGIPGDAVIGPAIVTYNDLKRVFRDIVYHPLREFTVTAQILYDISQRNGSSFASYKRAYLEPRLDHAFGEACLSDEPYSEACGGDDGAANFAIACPDGQSRLGQTKESYREYARKIQAQSRLIGEEWAVIQLAC</sequence>
<dbReference type="Proteomes" id="UP000192596">
    <property type="component" value="Unassembled WGS sequence"/>
</dbReference>
<reference evidence="2" key="1">
    <citation type="submission" date="2017-03" db="EMBL/GenBank/DDBJ databases">
        <title>Genomes of endolithic fungi from Antarctica.</title>
        <authorList>
            <person name="Coleine C."/>
            <person name="Masonjones S."/>
            <person name="Stajich J.E."/>
        </authorList>
    </citation>
    <scope>NUCLEOTIDE SEQUENCE [LARGE SCALE GENOMIC DNA]</scope>
    <source>
        <strain evidence="2">CCFEE 5527</strain>
    </source>
</reference>
<evidence type="ECO:0000313" key="1">
    <source>
        <dbReference type="EMBL" id="OQO06584.1"/>
    </source>
</evidence>
<evidence type="ECO:0000313" key="2">
    <source>
        <dbReference type="Proteomes" id="UP000192596"/>
    </source>
</evidence>
<dbReference type="InParanoid" id="A0A1V8T5K7"/>
<dbReference type="OrthoDB" id="425534at2759"/>
<comment type="caution">
    <text evidence="1">The sequence shown here is derived from an EMBL/GenBank/DDBJ whole genome shotgun (WGS) entry which is preliminary data.</text>
</comment>
<dbReference type="EMBL" id="NAJO01000016">
    <property type="protein sequence ID" value="OQO06584.1"/>
    <property type="molecule type" value="Genomic_DNA"/>
</dbReference>
<protein>
    <submittedName>
        <fullName evidence="1">Uncharacterized protein</fullName>
    </submittedName>
</protein>
<organism evidence="1 2">
    <name type="scientific">Cryoendolithus antarcticus</name>
    <dbReference type="NCBI Taxonomy" id="1507870"/>
    <lineage>
        <taxon>Eukaryota</taxon>
        <taxon>Fungi</taxon>
        <taxon>Dikarya</taxon>
        <taxon>Ascomycota</taxon>
        <taxon>Pezizomycotina</taxon>
        <taxon>Dothideomycetes</taxon>
        <taxon>Dothideomycetidae</taxon>
        <taxon>Cladosporiales</taxon>
        <taxon>Cladosporiaceae</taxon>
        <taxon>Cryoendolithus</taxon>
    </lineage>
</organism>
<name>A0A1V8T5K7_9PEZI</name>
<accession>A0A1V8T5K7</accession>
<keyword evidence="2" id="KW-1185">Reference proteome</keyword>
<gene>
    <name evidence="1" type="ORF">B0A48_08368</name>
</gene>
<dbReference type="AlphaFoldDB" id="A0A1V8T5K7"/>